<accession>A0A5B7E9M2</accession>
<evidence type="ECO:0000313" key="3">
    <source>
        <dbReference type="Proteomes" id="UP000324222"/>
    </source>
</evidence>
<gene>
    <name evidence="2" type="ORF">E2C01_023641</name>
</gene>
<reference evidence="2 3" key="1">
    <citation type="submission" date="2019-05" db="EMBL/GenBank/DDBJ databases">
        <title>Another draft genome of Portunus trituberculatus and its Hox gene families provides insights of decapod evolution.</title>
        <authorList>
            <person name="Jeong J.-H."/>
            <person name="Song I."/>
            <person name="Kim S."/>
            <person name="Choi T."/>
            <person name="Kim D."/>
            <person name="Ryu S."/>
            <person name="Kim W."/>
        </authorList>
    </citation>
    <scope>NUCLEOTIDE SEQUENCE [LARGE SCALE GENOMIC DNA]</scope>
    <source>
        <tissue evidence="2">Muscle</tissue>
    </source>
</reference>
<evidence type="ECO:0000256" key="1">
    <source>
        <dbReference type="SAM" id="MobiDB-lite"/>
    </source>
</evidence>
<name>A0A5B7E9M2_PORTR</name>
<comment type="caution">
    <text evidence="2">The sequence shown here is derived from an EMBL/GenBank/DDBJ whole genome shotgun (WGS) entry which is preliminary data.</text>
</comment>
<protein>
    <submittedName>
        <fullName evidence="2">Uncharacterized protein</fullName>
    </submittedName>
</protein>
<dbReference type="AlphaFoldDB" id="A0A5B7E9M2"/>
<evidence type="ECO:0000313" key="2">
    <source>
        <dbReference type="EMBL" id="MPC30378.1"/>
    </source>
</evidence>
<feature type="region of interest" description="Disordered" evidence="1">
    <location>
        <begin position="1"/>
        <end position="21"/>
    </location>
</feature>
<keyword evidence="3" id="KW-1185">Reference proteome</keyword>
<dbReference type="Proteomes" id="UP000324222">
    <property type="component" value="Unassembled WGS sequence"/>
</dbReference>
<proteinExistence type="predicted"/>
<sequence>MTSGGAADHDGRHPPAARRPHCCLPVRAPLRLALLHVYQAIRSRTPSHDAHSLTSSNLKSIT</sequence>
<dbReference type="EMBL" id="VSRR010002242">
    <property type="protein sequence ID" value="MPC30378.1"/>
    <property type="molecule type" value="Genomic_DNA"/>
</dbReference>
<organism evidence="2 3">
    <name type="scientific">Portunus trituberculatus</name>
    <name type="common">Swimming crab</name>
    <name type="synonym">Neptunus trituberculatus</name>
    <dbReference type="NCBI Taxonomy" id="210409"/>
    <lineage>
        <taxon>Eukaryota</taxon>
        <taxon>Metazoa</taxon>
        <taxon>Ecdysozoa</taxon>
        <taxon>Arthropoda</taxon>
        <taxon>Crustacea</taxon>
        <taxon>Multicrustacea</taxon>
        <taxon>Malacostraca</taxon>
        <taxon>Eumalacostraca</taxon>
        <taxon>Eucarida</taxon>
        <taxon>Decapoda</taxon>
        <taxon>Pleocyemata</taxon>
        <taxon>Brachyura</taxon>
        <taxon>Eubrachyura</taxon>
        <taxon>Portunoidea</taxon>
        <taxon>Portunidae</taxon>
        <taxon>Portuninae</taxon>
        <taxon>Portunus</taxon>
    </lineage>
</organism>